<evidence type="ECO:0000259" key="1">
    <source>
        <dbReference type="SMART" id="SM00507"/>
    </source>
</evidence>
<dbReference type="InterPro" id="IPR003615">
    <property type="entry name" value="HNH_nuc"/>
</dbReference>
<dbReference type="EMBL" id="RJSE01000007">
    <property type="protein sequence ID" value="RNL63050.1"/>
    <property type="molecule type" value="Genomic_DNA"/>
</dbReference>
<gene>
    <name evidence="2" type="ORF">EFK50_15155</name>
</gene>
<keyword evidence="2" id="KW-0255">Endonuclease</keyword>
<dbReference type="SMART" id="SM00507">
    <property type="entry name" value="HNHc"/>
    <property type="match status" value="1"/>
</dbReference>
<proteinExistence type="predicted"/>
<reference evidence="2 3" key="1">
    <citation type="submission" date="2018-11" db="EMBL/GenBank/DDBJ databases">
        <authorList>
            <person name="Li F."/>
        </authorList>
    </citation>
    <scope>NUCLEOTIDE SEQUENCE [LARGE SCALE GENOMIC DNA]</scope>
    <source>
        <strain evidence="2 3">Gsoil 097</strain>
    </source>
</reference>
<accession>A0A3N0CHZ7</accession>
<dbReference type="RefSeq" id="WP_123228342.1">
    <property type="nucleotide sequence ID" value="NZ_RJSE01000007.1"/>
</dbReference>
<comment type="caution">
    <text evidence="2">The sequence shown here is derived from an EMBL/GenBank/DDBJ whole genome shotgun (WGS) entry which is preliminary data.</text>
</comment>
<keyword evidence="2" id="KW-0378">Hydrolase</keyword>
<evidence type="ECO:0000313" key="3">
    <source>
        <dbReference type="Proteomes" id="UP000267128"/>
    </source>
</evidence>
<dbReference type="OrthoDB" id="3778721at2"/>
<evidence type="ECO:0000313" key="2">
    <source>
        <dbReference type="EMBL" id="RNL63050.1"/>
    </source>
</evidence>
<dbReference type="GO" id="GO:0004519">
    <property type="term" value="F:endonuclease activity"/>
    <property type="evidence" value="ECO:0007669"/>
    <property type="project" value="UniProtKB-KW"/>
</dbReference>
<organism evidence="2 3">
    <name type="scientific">Nocardioides marmoriginsengisoli</name>
    <dbReference type="NCBI Taxonomy" id="661483"/>
    <lineage>
        <taxon>Bacteria</taxon>
        <taxon>Bacillati</taxon>
        <taxon>Actinomycetota</taxon>
        <taxon>Actinomycetes</taxon>
        <taxon>Propionibacteriales</taxon>
        <taxon>Nocardioidaceae</taxon>
        <taxon>Nocardioides</taxon>
    </lineage>
</organism>
<dbReference type="Proteomes" id="UP000267128">
    <property type="component" value="Unassembled WGS sequence"/>
</dbReference>
<name>A0A3N0CHZ7_9ACTN</name>
<keyword evidence="2" id="KW-0540">Nuclease</keyword>
<dbReference type="CDD" id="cd00085">
    <property type="entry name" value="HNHc"/>
    <property type="match status" value="1"/>
</dbReference>
<sequence length="442" mass="47762">MTSSTHRPRRALRTSSARGAADVLAAAREHKAAADRAEVSLLNDALAWARLHLVAEDAGSDDAATWGDSPVPIAGPGAPTVSEFCLAEFAAAIGRTTESGRFMIAHALELAYRLPNVWSRVQAGELQVWRARRIAEKTLALTPDAAAHVDLVVAPLAHQIGVARLDRLVDEAIATFMPETALELAQEAAETRKVALHHDPAFSGTSYVSGNLDLADALDLEAALQVGAAHLADQGSSATLDVRRSQALGLIARTFTSTFEGHAQRPVRQVVLYVHTTHDNLATQGGVATLENAGGQLITVNQVRAWCDTPGTTTQVIVKPVIDLDDPLGTDGYAIPERIREHVLLRDRTCVFPWCNRNARRCDCDHITPYDPGGPPCQTCTDNLAALCRRHHRLKTHGGWTYSTLDPGTYLWRSPLGYTYLRDADGTRDITARPVEPPAMVA</sequence>
<protein>
    <submittedName>
        <fullName evidence="2">HNH endonuclease</fullName>
    </submittedName>
</protein>
<keyword evidence="3" id="KW-1185">Reference proteome</keyword>
<dbReference type="AlphaFoldDB" id="A0A3N0CHZ7"/>
<feature type="domain" description="HNH nuclease" evidence="1">
    <location>
        <begin position="338"/>
        <end position="393"/>
    </location>
</feature>